<feature type="region of interest" description="Disordered" evidence="1">
    <location>
        <begin position="36"/>
        <end position="104"/>
    </location>
</feature>
<sequence length="916" mass="104157">MQNEMADLKKFLLQRPPRVLPSNTVPNPREDLKAITTRSGVTLAGPSVPPPPLSSFKEVEREPETTTDQVLTESTIRVPPPVVQPSPASTSSEPSPAPISSPVIPEPNLNQPLIPYPSSFAKALAHMPKFAKMVKHILTNKEKLLEMANTTLNENYSAVLLKKLPIKLGDTRRFLIPCDFYGLESCMALADLGASINLMPLFMWKTLSLPELSPTRMTLELATRTVAYPTGIAEDVLVRVGKFTFPADFVVVDYDVDPQVPLILGRPFLRTAHALVDVQGEELTLRVGDEKLVFNDHFHEVLNVQKLIHPMSGNPTPSSDPIVASLSLSLTPFEDSDFILKEINTFLASDDSTSSDVNDGTFDMEGDIRLIETLLNNNLSNDLPPSFLVFEINETEKNKSSINDPPDLELKDLPPHLKYGFLEGTSKLPVIIAKDLKRDEKEQLLKVLKLHKRAIAWKIYDIQGIYPNFYTHKILMEDDFKLAVQHQRRTRKRTFTCPYGTFAYRRMSFGLCNALGTFQRCMVAIFHDMIEKTMEVFTDDFSVFGDSFSSCLSYLDMMLKWCEDTNLVLNWEKCHFMVKEGIVLDHKISKSGIEVDRAKVDVIAKLPPPTMVKGIRSFLGAVLGQRKDKYFRPIHYASKTLSDAQTHYTTTEKELLAVVYAFEKFRSYLEFNIEIRDKKGAENLVADHLSRLENPYQGDLVDMEMNDNFPHESLNMISLNPDNEPSWFLDIANYLVGNIIRRCMNGQEAMDILQACHNGPTGGHHGPNYTTKKVFDFGFFWPTIYLDAHDFVTHLGDHRKVQLNELNELRDQAYENSLFYKEKTKKIHDAKIKNREFHVGDRVLLFNSRLKIFSGKLKSRWSGPFTIPKVFPYGTVKLSQTDGPNFKVNKHQIKHYYRRDIPAMDVPNLHLSLKDN</sequence>
<dbReference type="InterPro" id="IPR043128">
    <property type="entry name" value="Rev_trsase/Diguanyl_cyclase"/>
</dbReference>
<dbReference type="CDD" id="cd09274">
    <property type="entry name" value="RNase_HI_RT_Ty3"/>
    <property type="match status" value="1"/>
</dbReference>
<dbReference type="GO" id="GO:0003964">
    <property type="term" value="F:RNA-directed DNA polymerase activity"/>
    <property type="evidence" value="ECO:0007669"/>
    <property type="project" value="UniProtKB-KW"/>
</dbReference>
<comment type="caution">
    <text evidence="4">The sequence shown here is derived from an EMBL/GenBank/DDBJ whole genome shotgun (WGS) entry which is preliminary data.</text>
</comment>
<dbReference type="PANTHER" id="PTHR33067:SF35">
    <property type="entry name" value="ASPARTIC PEPTIDASE DDI1-TYPE DOMAIN-CONTAINING PROTEIN"/>
    <property type="match status" value="1"/>
</dbReference>
<evidence type="ECO:0000256" key="1">
    <source>
        <dbReference type="SAM" id="MobiDB-lite"/>
    </source>
</evidence>
<reference evidence="4" key="2">
    <citation type="submission" date="2022-01" db="EMBL/GenBank/DDBJ databases">
        <authorList>
            <person name="Yamashiro T."/>
            <person name="Shiraishi A."/>
            <person name="Satake H."/>
            <person name="Nakayama K."/>
        </authorList>
    </citation>
    <scope>NUCLEOTIDE SEQUENCE</scope>
</reference>
<dbReference type="InterPro" id="IPR043502">
    <property type="entry name" value="DNA/RNA_pol_sf"/>
</dbReference>
<dbReference type="Pfam" id="PF00078">
    <property type="entry name" value="RVT_1"/>
    <property type="match status" value="1"/>
</dbReference>
<evidence type="ECO:0000313" key="5">
    <source>
        <dbReference type="Proteomes" id="UP001151760"/>
    </source>
</evidence>
<gene>
    <name evidence="4" type="ORF">Tco_0838374</name>
</gene>
<dbReference type="Proteomes" id="UP001151760">
    <property type="component" value="Unassembled WGS sequence"/>
</dbReference>
<dbReference type="Gene3D" id="2.40.70.10">
    <property type="entry name" value="Acid Proteases"/>
    <property type="match status" value="1"/>
</dbReference>
<feature type="compositionally biased region" description="Polar residues" evidence="1">
    <location>
        <begin position="66"/>
        <end position="75"/>
    </location>
</feature>
<dbReference type="CDD" id="cd01647">
    <property type="entry name" value="RT_LTR"/>
    <property type="match status" value="1"/>
</dbReference>
<proteinExistence type="predicted"/>
<name>A0ABQ5AQW4_9ASTR</name>
<reference evidence="4" key="1">
    <citation type="journal article" date="2022" name="Int. J. Mol. Sci.">
        <title>Draft Genome of Tanacetum Coccineum: Genomic Comparison of Closely Related Tanacetum-Family Plants.</title>
        <authorList>
            <person name="Yamashiro T."/>
            <person name="Shiraishi A."/>
            <person name="Nakayama K."/>
            <person name="Satake H."/>
        </authorList>
    </citation>
    <scope>NUCLEOTIDE SEQUENCE</scope>
</reference>
<dbReference type="Gene3D" id="3.30.70.270">
    <property type="match status" value="1"/>
</dbReference>
<keyword evidence="4" id="KW-0808">Transferase</keyword>
<dbReference type="CDD" id="cd00303">
    <property type="entry name" value="retropepsin_like"/>
    <property type="match status" value="1"/>
</dbReference>
<accession>A0ABQ5AQW4</accession>
<feature type="compositionally biased region" description="Low complexity" evidence="1">
    <location>
        <begin position="85"/>
        <end position="104"/>
    </location>
</feature>
<dbReference type="EMBL" id="BQNB010012467">
    <property type="protein sequence ID" value="GJT03912.1"/>
    <property type="molecule type" value="Genomic_DNA"/>
</dbReference>
<dbReference type="Gene3D" id="3.10.20.370">
    <property type="match status" value="1"/>
</dbReference>
<protein>
    <submittedName>
        <fullName evidence="4">Reverse transcriptase domain-containing protein</fullName>
    </submittedName>
</protein>
<dbReference type="SUPFAM" id="SSF56672">
    <property type="entry name" value="DNA/RNA polymerases"/>
    <property type="match status" value="1"/>
</dbReference>
<dbReference type="Pfam" id="PF17919">
    <property type="entry name" value="RT_RNaseH_2"/>
    <property type="match status" value="1"/>
</dbReference>
<dbReference type="PANTHER" id="PTHR33067">
    <property type="entry name" value="RNA-DIRECTED DNA POLYMERASE-RELATED"/>
    <property type="match status" value="1"/>
</dbReference>
<evidence type="ECO:0000313" key="4">
    <source>
        <dbReference type="EMBL" id="GJT03912.1"/>
    </source>
</evidence>
<feature type="domain" description="Reverse transcriptase/retrotransposon-derived protein RNase H-like" evidence="3">
    <location>
        <begin position="618"/>
        <end position="670"/>
    </location>
</feature>
<keyword evidence="4" id="KW-0548">Nucleotidyltransferase</keyword>
<organism evidence="4 5">
    <name type="scientific">Tanacetum coccineum</name>
    <dbReference type="NCBI Taxonomy" id="301880"/>
    <lineage>
        <taxon>Eukaryota</taxon>
        <taxon>Viridiplantae</taxon>
        <taxon>Streptophyta</taxon>
        <taxon>Embryophyta</taxon>
        <taxon>Tracheophyta</taxon>
        <taxon>Spermatophyta</taxon>
        <taxon>Magnoliopsida</taxon>
        <taxon>eudicotyledons</taxon>
        <taxon>Gunneridae</taxon>
        <taxon>Pentapetalae</taxon>
        <taxon>asterids</taxon>
        <taxon>campanulids</taxon>
        <taxon>Asterales</taxon>
        <taxon>Asteraceae</taxon>
        <taxon>Asteroideae</taxon>
        <taxon>Anthemideae</taxon>
        <taxon>Anthemidinae</taxon>
        <taxon>Tanacetum</taxon>
    </lineage>
</organism>
<dbReference type="InterPro" id="IPR000477">
    <property type="entry name" value="RT_dom"/>
</dbReference>
<dbReference type="InterPro" id="IPR041577">
    <property type="entry name" value="RT_RNaseH_2"/>
</dbReference>
<dbReference type="InterPro" id="IPR021109">
    <property type="entry name" value="Peptidase_aspartic_dom_sf"/>
</dbReference>
<keyword evidence="4" id="KW-0695">RNA-directed DNA polymerase</keyword>
<keyword evidence="5" id="KW-1185">Reference proteome</keyword>
<feature type="domain" description="Reverse transcriptase" evidence="2">
    <location>
        <begin position="487"/>
        <end position="579"/>
    </location>
</feature>
<evidence type="ECO:0000259" key="3">
    <source>
        <dbReference type="Pfam" id="PF17919"/>
    </source>
</evidence>
<evidence type="ECO:0000259" key="2">
    <source>
        <dbReference type="Pfam" id="PF00078"/>
    </source>
</evidence>